<organism evidence="2 3">
    <name type="scientific">Ensete ventricosum</name>
    <name type="common">Abyssinian banana</name>
    <name type="synonym">Musa ensete</name>
    <dbReference type="NCBI Taxonomy" id="4639"/>
    <lineage>
        <taxon>Eukaryota</taxon>
        <taxon>Viridiplantae</taxon>
        <taxon>Streptophyta</taxon>
        <taxon>Embryophyta</taxon>
        <taxon>Tracheophyta</taxon>
        <taxon>Spermatophyta</taxon>
        <taxon>Magnoliopsida</taxon>
        <taxon>Liliopsida</taxon>
        <taxon>Zingiberales</taxon>
        <taxon>Musaceae</taxon>
        <taxon>Ensete</taxon>
    </lineage>
</organism>
<accession>A0A427AY31</accession>
<gene>
    <name evidence="2" type="ORF">B296_00002644</name>
</gene>
<reference evidence="2 3" key="1">
    <citation type="journal article" date="2014" name="Agronomy (Basel)">
        <title>A Draft Genome Sequence for Ensete ventricosum, the Drought-Tolerant Tree Against Hunger.</title>
        <authorList>
            <person name="Harrison J."/>
            <person name="Moore K.A."/>
            <person name="Paszkiewicz K."/>
            <person name="Jones T."/>
            <person name="Grant M."/>
            <person name="Ambacheew D."/>
            <person name="Muzemil S."/>
            <person name="Studholme D.J."/>
        </authorList>
    </citation>
    <scope>NUCLEOTIDE SEQUENCE [LARGE SCALE GENOMIC DNA]</scope>
</reference>
<dbReference type="AlphaFoldDB" id="A0A427AY31"/>
<sequence length="153" mass="17494">MERERGRRREWRRGREGREREYIEGTGWRHEAERESVACGEEAEALLHELLARAPHSPRAPPSLAPRNICDRTRRRLSSPLDSGRVKWPAPNARNYDANLIGSSRITVLLDDVVKPNWIGSVQVARAQMEELGSGIRPYLRLNLAIWPRVGAI</sequence>
<dbReference type="Proteomes" id="UP000287651">
    <property type="component" value="Unassembled WGS sequence"/>
</dbReference>
<feature type="region of interest" description="Disordered" evidence="1">
    <location>
        <begin position="1"/>
        <end position="26"/>
    </location>
</feature>
<dbReference type="EMBL" id="AMZH03000975">
    <property type="protein sequence ID" value="RRT81168.1"/>
    <property type="molecule type" value="Genomic_DNA"/>
</dbReference>
<proteinExistence type="predicted"/>
<name>A0A427AY31_ENSVE</name>
<evidence type="ECO:0000313" key="3">
    <source>
        <dbReference type="Proteomes" id="UP000287651"/>
    </source>
</evidence>
<evidence type="ECO:0000313" key="2">
    <source>
        <dbReference type="EMBL" id="RRT81168.1"/>
    </source>
</evidence>
<protein>
    <submittedName>
        <fullName evidence="2">Uncharacterized protein</fullName>
    </submittedName>
</protein>
<evidence type="ECO:0000256" key="1">
    <source>
        <dbReference type="SAM" id="MobiDB-lite"/>
    </source>
</evidence>
<comment type="caution">
    <text evidence="2">The sequence shown here is derived from an EMBL/GenBank/DDBJ whole genome shotgun (WGS) entry which is preliminary data.</text>
</comment>